<name>B8AK62_ORYSI</name>
<proteinExistence type="predicted"/>
<dbReference type="Proteomes" id="UP000007015">
    <property type="component" value="Chromosome 3"/>
</dbReference>
<evidence type="ECO:0000313" key="2">
    <source>
        <dbReference type="Proteomes" id="UP000007015"/>
    </source>
</evidence>
<reference evidence="1 2" key="1">
    <citation type="journal article" date="2005" name="PLoS Biol.">
        <title>The genomes of Oryza sativa: a history of duplications.</title>
        <authorList>
            <person name="Yu J."/>
            <person name="Wang J."/>
            <person name="Lin W."/>
            <person name="Li S."/>
            <person name="Li H."/>
            <person name="Zhou J."/>
            <person name="Ni P."/>
            <person name="Dong W."/>
            <person name="Hu S."/>
            <person name="Zeng C."/>
            <person name="Zhang J."/>
            <person name="Zhang Y."/>
            <person name="Li R."/>
            <person name="Xu Z."/>
            <person name="Li S."/>
            <person name="Li X."/>
            <person name="Zheng H."/>
            <person name="Cong L."/>
            <person name="Lin L."/>
            <person name="Yin J."/>
            <person name="Geng J."/>
            <person name="Li G."/>
            <person name="Shi J."/>
            <person name="Liu J."/>
            <person name="Lv H."/>
            <person name="Li J."/>
            <person name="Wang J."/>
            <person name="Deng Y."/>
            <person name="Ran L."/>
            <person name="Shi X."/>
            <person name="Wang X."/>
            <person name="Wu Q."/>
            <person name="Li C."/>
            <person name="Ren X."/>
            <person name="Wang J."/>
            <person name="Wang X."/>
            <person name="Li D."/>
            <person name="Liu D."/>
            <person name="Zhang X."/>
            <person name="Ji Z."/>
            <person name="Zhao W."/>
            <person name="Sun Y."/>
            <person name="Zhang Z."/>
            <person name="Bao J."/>
            <person name="Han Y."/>
            <person name="Dong L."/>
            <person name="Ji J."/>
            <person name="Chen P."/>
            <person name="Wu S."/>
            <person name="Liu J."/>
            <person name="Xiao Y."/>
            <person name="Bu D."/>
            <person name="Tan J."/>
            <person name="Yang L."/>
            <person name="Ye C."/>
            <person name="Zhang J."/>
            <person name="Xu J."/>
            <person name="Zhou Y."/>
            <person name="Yu Y."/>
            <person name="Zhang B."/>
            <person name="Zhuang S."/>
            <person name="Wei H."/>
            <person name="Liu B."/>
            <person name="Lei M."/>
            <person name="Yu H."/>
            <person name="Li Y."/>
            <person name="Xu H."/>
            <person name="Wei S."/>
            <person name="He X."/>
            <person name="Fang L."/>
            <person name="Zhang Z."/>
            <person name="Zhang Y."/>
            <person name="Huang X."/>
            <person name="Su Z."/>
            <person name="Tong W."/>
            <person name="Li J."/>
            <person name="Tong Z."/>
            <person name="Li S."/>
            <person name="Ye J."/>
            <person name="Wang L."/>
            <person name="Fang L."/>
            <person name="Lei T."/>
            <person name="Chen C."/>
            <person name="Chen H."/>
            <person name="Xu Z."/>
            <person name="Li H."/>
            <person name="Huang H."/>
            <person name="Zhang F."/>
            <person name="Xu H."/>
            <person name="Li N."/>
            <person name="Zhao C."/>
            <person name="Li S."/>
            <person name="Dong L."/>
            <person name="Huang Y."/>
            <person name="Li L."/>
            <person name="Xi Y."/>
            <person name="Qi Q."/>
            <person name="Li W."/>
            <person name="Zhang B."/>
            <person name="Hu W."/>
            <person name="Zhang Y."/>
            <person name="Tian X."/>
            <person name="Jiao Y."/>
            <person name="Liang X."/>
            <person name="Jin J."/>
            <person name="Gao L."/>
            <person name="Zheng W."/>
            <person name="Hao B."/>
            <person name="Liu S."/>
            <person name="Wang W."/>
            <person name="Yuan L."/>
            <person name="Cao M."/>
            <person name="McDermott J."/>
            <person name="Samudrala R."/>
            <person name="Wang J."/>
            <person name="Wong G.K."/>
            <person name="Yang H."/>
        </authorList>
    </citation>
    <scope>NUCLEOTIDE SEQUENCE [LARGE SCALE GENOMIC DNA]</scope>
    <source>
        <strain evidence="2">cv. 93-11</strain>
    </source>
</reference>
<organism evidence="1 2">
    <name type="scientific">Oryza sativa subsp. indica</name>
    <name type="common">Rice</name>
    <dbReference type="NCBI Taxonomy" id="39946"/>
    <lineage>
        <taxon>Eukaryota</taxon>
        <taxon>Viridiplantae</taxon>
        <taxon>Streptophyta</taxon>
        <taxon>Embryophyta</taxon>
        <taxon>Tracheophyta</taxon>
        <taxon>Spermatophyta</taxon>
        <taxon>Magnoliopsida</taxon>
        <taxon>Liliopsida</taxon>
        <taxon>Poales</taxon>
        <taxon>Poaceae</taxon>
        <taxon>BOP clade</taxon>
        <taxon>Oryzoideae</taxon>
        <taxon>Oryzeae</taxon>
        <taxon>Oryzinae</taxon>
        <taxon>Oryza</taxon>
        <taxon>Oryza sativa</taxon>
    </lineage>
</organism>
<dbReference type="HOGENOM" id="CLU_1148815_0_0_1"/>
<accession>B8AK62</accession>
<dbReference type="Gramene" id="BGIOSGA012908-TA">
    <property type="protein sequence ID" value="BGIOSGA012908-PA"/>
    <property type="gene ID" value="BGIOSGA012908"/>
</dbReference>
<evidence type="ECO:0000313" key="1">
    <source>
        <dbReference type="EMBL" id="EEC75514.1"/>
    </source>
</evidence>
<dbReference type="AlphaFoldDB" id="B8AK62"/>
<protein>
    <submittedName>
        <fullName evidence="1">Uncharacterized protein</fullName>
    </submittedName>
</protein>
<gene>
    <name evidence="1" type="ORF">OsI_12118</name>
</gene>
<keyword evidence="2" id="KW-1185">Reference proteome</keyword>
<dbReference type="EMBL" id="CM000128">
    <property type="protein sequence ID" value="EEC75514.1"/>
    <property type="molecule type" value="Genomic_DNA"/>
</dbReference>
<sequence length="242" mass="26571">MLEVTHDFFFGIMGSPTQRSAAIDFAQAGMHAFDLLELETDISEEARQINFAMPTFPTGVAVGILRAGSRQESRAFPCCGLQDGVGGREQHLLLGRQLAPGWRFYSELGANFMFLRQNQGRTVHSALQEDAWNGDIRGVIAPSYDGISPSLGPDHRCHPEPCSVGRILLEACYGWCFLGENGLLPPLRWEDMVGGRQIDLEVPRTDPLQILHVPRHAMGLLDDGQPPAAGLASRLVLSPLRE</sequence>